<dbReference type="Pfam" id="PF03972">
    <property type="entry name" value="MmgE_PrpD_N"/>
    <property type="match status" value="1"/>
</dbReference>
<dbReference type="SUPFAM" id="SSF103378">
    <property type="entry name" value="2-methylcitrate dehydratase PrpD"/>
    <property type="match status" value="1"/>
</dbReference>
<accession>A0A1M7GMK1</accession>
<proteinExistence type="inferred from homology"/>
<dbReference type="PANTHER" id="PTHR16943">
    <property type="entry name" value="2-METHYLCITRATE DEHYDRATASE-RELATED"/>
    <property type="match status" value="1"/>
</dbReference>
<dbReference type="GO" id="GO:0016829">
    <property type="term" value="F:lyase activity"/>
    <property type="evidence" value="ECO:0007669"/>
    <property type="project" value="InterPro"/>
</dbReference>
<sequence length="449" mass="47349">MDQTTRDLAERVAAIRFETLSETVIHETKRRLLDSVACAAGAFDYPLSARMREFADRQRATAPARVWFTGAPSTTDLAGLANGTMVRYLDLSDTILSKAAGHPSDMIPALVALAEATGASGKTLIAAIVAAYEVYGGLCDAVAFQKSAVDQSTGAALGAAAGASRILNLDAEPTGHALALALTANVSLYNVRQGALSDWKALAGPNGARNGTFAAELAATGLTGPSGVFDGPTGFKDIVGAFEFAQAGGTPQRLLNTHLKAYPVCYHGQSAVDAAMSLAGKAAPEDIRAVTVETYDTAFRMMGNDPSRWAPPNRETADHSIPFVVGTVLSTGNLRADDYRAERLSDSGLLAFLKKIEVKPSEAFSAQYPKEARSKITVETVDGAVIHAETIQPTGHAENPMSDDALMRKLNTLWPASLGDNAAQVADTIWRLEDLQQVGELVDVLCINA</sequence>
<dbReference type="Gene3D" id="1.10.4100.10">
    <property type="entry name" value="2-methylcitrate dehydratase PrpD"/>
    <property type="match status" value="1"/>
</dbReference>
<comment type="similarity">
    <text evidence="1">Belongs to the PrpD family.</text>
</comment>
<evidence type="ECO:0000313" key="4">
    <source>
        <dbReference type="EMBL" id="SHM17421.1"/>
    </source>
</evidence>
<dbReference type="InterPro" id="IPR042183">
    <property type="entry name" value="MmgE/PrpD_sf_1"/>
</dbReference>
<keyword evidence="5" id="KW-1185">Reference proteome</keyword>
<dbReference type="InterPro" id="IPR036148">
    <property type="entry name" value="MmgE/PrpD_sf"/>
</dbReference>
<dbReference type="Pfam" id="PF19305">
    <property type="entry name" value="MmgE_PrpD_C"/>
    <property type="match status" value="1"/>
</dbReference>
<dbReference type="EMBL" id="FRBR01000011">
    <property type="protein sequence ID" value="SHM17421.1"/>
    <property type="molecule type" value="Genomic_DNA"/>
</dbReference>
<dbReference type="InterPro" id="IPR042188">
    <property type="entry name" value="MmgE/PrpD_sf_2"/>
</dbReference>
<dbReference type="RefSeq" id="WP_073035843.1">
    <property type="nucleotide sequence ID" value="NZ_BMLR01000012.1"/>
</dbReference>
<dbReference type="STRING" id="337701.SAMN05444398_11112"/>
<feature type="domain" description="MmgE/PrpD C-terminal" evidence="3">
    <location>
        <begin position="262"/>
        <end position="426"/>
    </location>
</feature>
<name>A0A1M7GMK1_9RHOB</name>
<dbReference type="PANTHER" id="PTHR16943:SF8">
    <property type="entry name" value="2-METHYLCITRATE DEHYDRATASE"/>
    <property type="match status" value="1"/>
</dbReference>
<organism evidence="4 5">
    <name type="scientific">Roseovarius pacificus</name>
    <dbReference type="NCBI Taxonomy" id="337701"/>
    <lineage>
        <taxon>Bacteria</taxon>
        <taxon>Pseudomonadati</taxon>
        <taxon>Pseudomonadota</taxon>
        <taxon>Alphaproteobacteria</taxon>
        <taxon>Rhodobacterales</taxon>
        <taxon>Roseobacteraceae</taxon>
        <taxon>Roseovarius</taxon>
    </lineage>
</organism>
<evidence type="ECO:0000256" key="1">
    <source>
        <dbReference type="ARBA" id="ARBA00006174"/>
    </source>
</evidence>
<dbReference type="AlphaFoldDB" id="A0A1M7GMK1"/>
<evidence type="ECO:0000259" key="2">
    <source>
        <dbReference type="Pfam" id="PF03972"/>
    </source>
</evidence>
<dbReference type="Proteomes" id="UP000183974">
    <property type="component" value="Unassembled WGS sequence"/>
</dbReference>
<evidence type="ECO:0000259" key="3">
    <source>
        <dbReference type="Pfam" id="PF19305"/>
    </source>
</evidence>
<dbReference type="InterPro" id="IPR005656">
    <property type="entry name" value="MmgE_PrpD"/>
</dbReference>
<gene>
    <name evidence="4" type="ORF">SAMN05444398_11112</name>
</gene>
<dbReference type="InterPro" id="IPR045337">
    <property type="entry name" value="MmgE_PrpD_C"/>
</dbReference>
<feature type="domain" description="MmgE/PrpD N-terminal" evidence="2">
    <location>
        <begin position="6"/>
        <end position="239"/>
    </location>
</feature>
<dbReference type="InterPro" id="IPR045336">
    <property type="entry name" value="MmgE_PrpD_N"/>
</dbReference>
<reference evidence="4 5" key="1">
    <citation type="submission" date="2016-11" db="EMBL/GenBank/DDBJ databases">
        <authorList>
            <person name="Jaros S."/>
            <person name="Januszkiewicz K."/>
            <person name="Wedrychowicz H."/>
        </authorList>
    </citation>
    <scope>NUCLEOTIDE SEQUENCE [LARGE SCALE GENOMIC DNA]</scope>
    <source>
        <strain evidence="4 5">DSM 29589</strain>
    </source>
</reference>
<evidence type="ECO:0000313" key="5">
    <source>
        <dbReference type="Proteomes" id="UP000183974"/>
    </source>
</evidence>
<dbReference type="Gene3D" id="3.30.1330.120">
    <property type="entry name" value="2-methylcitrate dehydratase PrpD"/>
    <property type="match status" value="1"/>
</dbReference>
<dbReference type="OrthoDB" id="9797528at2"/>
<protein>
    <submittedName>
        <fullName evidence="4">2-methylcitrate dehydratase</fullName>
    </submittedName>
</protein>